<dbReference type="InterPro" id="IPR053266">
    <property type="entry name" value="Zinc_finger_protein_7"/>
</dbReference>
<organism evidence="3 4">
    <name type="scientific">Beta vulgaris subsp. vulgaris</name>
    <name type="common">Beet</name>
    <dbReference type="NCBI Taxonomy" id="3555"/>
    <lineage>
        <taxon>Eukaryota</taxon>
        <taxon>Viridiplantae</taxon>
        <taxon>Streptophyta</taxon>
        <taxon>Embryophyta</taxon>
        <taxon>Tracheophyta</taxon>
        <taxon>Spermatophyta</taxon>
        <taxon>Magnoliopsida</taxon>
        <taxon>eudicotyledons</taxon>
        <taxon>Gunneridae</taxon>
        <taxon>Pentapetalae</taxon>
        <taxon>Caryophyllales</taxon>
        <taxon>Chenopodiaceae</taxon>
        <taxon>Betoideae</taxon>
        <taxon>Beta</taxon>
    </lineage>
</organism>
<evidence type="ECO:0000313" key="4">
    <source>
        <dbReference type="Proteomes" id="UP000035740"/>
    </source>
</evidence>
<dbReference type="PANTHER" id="PTHR47593">
    <property type="entry name" value="ZINC FINGER PROTEIN 4-LIKE"/>
    <property type="match status" value="1"/>
</dbReference>
<dbReference type="InterPro" id="IPR036236">
    <property type="entry name" value="Znf_C2H2_sf"/>
</dbReference>
<proteinExistence type="predicted"/>
<dbReference type="InterPro" id="IPR013087">
    <property type="entry name" value="Znf_C2H2_type"/>
</dbReference>
<dbReference type="OMA" id="NDHESFY"/>
<dbReference type="GO" id="GO:0008270">
    <property type="term" value="F:zinc ion binding"/>
    <property type="evidence" value="ECO:0007669"/>
    <property type="project" value="UniProtKB-KW"/>
</dbReference>
<keyword evidence="1" id="KW-0862">Zinc</keyword>
<dbReference type="Proteomes" id="UP000035740">
    <property type="component" value="Unassembled WGS sequence"/>
</dbReference>
<dbReference type="AlphaFoldDB" id="A0A0J8B2R3"/>
<gene>
    <name evidence="3" type="ORF">BVRB_008670</name>
</gene>
<reference evidence="3 4" key="1">
    <citation type="journal article" date="2014" name="Nature">
        <title>The genome of the recently domesticated crop plant sugar beet (Beta vulgaris).</title>
        <authorList>
            <person name="Dohm J.C."/>
            <person name="Minoche A.E."/>
            <person name="Holtgrawe D."/>
            <person name="Capella-Gutierrez S."/>
            <person name="Zakrzewski F."/>
            <person name="Tafer H."/>
            <person name="Rupp O."/>
            <person name="Sorensen T.R."/>
            <person name="Stracke R."/>
            <person name="Reinhardt R."/>
            <person name="Goesmann A."/>
            <person name="Kraft T."/>
            <person name="Schulz B."/>
            <person name="Stadler P.F."/>
            <person name="Schmidt T."/>
            <person name="Gabaldon T."/>
            <person name="Lehrach H."/>
            <person name="Weisshaar B."/>
            <person name="Himmelbauer H."/>
        </authorList>
    </citation>
    <scope>NUCLEOTIDE SEQUENCE [LARGE SCALE GENOMIC DNA]</scope>
    <source>
        <tissue evidence="3">Taproot</tissue>
    </source>
</reference>
<protein>
    <recommendedName>
        <fullName evidence="2">C2H2-type domain-containing protein</fullName>
    </recommendedName>
</protein>
<evidence type="ECO:0000259" key="2">
    <source>
        <dbReference type="PROSITE" id="PS50157"/>
    </source>
</evidence>
<accession>A0A0J8B2R3</accession>
<keyword evidence="1" id="KW-0479">Metal-binding</keyword>
<evidence type="ECO:0000256" key="1">
    <source>
        <dbReference type="PROSITE-ProRule" id="PRU00042"/>
    </source>
</evidence>
<dbReference type="Gramene" id="KMS95409">
    <property type="protein sequence ID" value="KMS95409"/>
    <property type="gene ID" value="BVRB_008670"/>
</dbReference>
<feature type="domain" description="C2H2-type" evidence="2">
    <location>
        <begin position="25"/>
        <end position="52"/>
    </location>
</feature>
<dbReference type="SUPFAM" id="SSF57667">
    <property type="entry name" value="beta-beta-alpha zinc fingers"/>
    <property type="match status" value="1"/>
</dbReference>
<keyword evidence="1" id="KW-0863">Zinc-finger</keyword>
<name>A0A0J8B2R3_BETVV</name>
<dbReference type="PROSITE" id="PS50157">
    <property type="entry name" value="ZINC_FINGER_C2H2_2"/>
    <property type="match status" value="1"/>
</dbReference>
<dbReference type="Gene3D" id="3.30.160.60">
    <property type="entry name" value="Classic Zinc Finger"/>
    <property type="match status" value="1"/>
</dbReference>
<dbReference type="KEGG" id="bvg:104884472"/>
<dbReference type="OrthoDB" id="9442240at2759"/>
<dbReference type="EMBL" id="KQ090475">
    <property type="protein sequence ID" value="KMS95409.1"/>
    <property type="molecule type" value="Genomic_DNA"/>
</dbReference>
<dbReference type="PANTHER" id="PTHR47593:SF8">
    <property type="entry name" value="OS12G0581900 PROTEIN"/>
    <property type="match status" value="1"/>
</dbReference>
<keyword evidence="4" id="KW-1185">Reference proteome</keyword>
<sequence length="181" mass="20435">MNNMQGSKDYDSYSSRPNSVPFKIFICKYCGRKFYNSQALGGHQNAHKKERKEAQNHKQVMRSMMMMASSSSTPLIPEAFMQPRGMSSHQITADHYSFNGNLSYVNCNNNGMSEYPVSSNYWVGNNCLDDGARYSNVPAAGITNQFHHDDGAEHHKVEKGSRRLSQALELQLPDLNLDPLH</sequence>
<dbReference type="PROSITE" id="PS00028">
    <property type="entry name" value="ZINC_FINGER_C2H2_1"/>
    <property type="match status" value="1"/>
</dbReference>
<evidence type="ECO:0000313" key="3">
    <source>
        <dbReference type="EMBL" id="KMS95409.1"/>
    </source>
</evidence>